<dbReference type="InterPro" id="IPR016187">
    <property type="entry name" value="CTDL_fold"/>
</dbReference>
<dbReference type="PANTHER" id="PTHR22801">
    <property type="entry name" value="LITHOSTATHINE"/>
    <property type="match status" value="1"/>
</dbReference>
<keyword evidence="4" id="KW-1185">Reference proteome</keyword>
<dbReference type="PANTHER" id="PTHR22801:SF63">
    <property type="entry name" value="C-TYPE LECTIN DOMAIN-CONTAINING PROTEIN"/>
    <property type="match status" value="1"/>
</dbReference>
<protein>
    <recommendedName>
        <fullName evidence="2">C-type lectin domain-containing protein</fullName>
    </recommendedName>
</protein>
<dbReference type="InterPro" id="IPR050801">
    <property type="entry name" value="Ca-Dep_Lectins_ImmuneDev"/>
</dbReference>
<dbReference type="InterPro" id="IPR001304">
    <property type="entry name" value="C-type_lectin-like"/>
</dbReference>
<evidence type="ECO:0000313" key="4">
    <source>
        <dbReference type="Proteomes" id="UP001283361"/>
    </source>
</evidence>
<dbReference type="AlphaFoldDB" id="A0AAE1E2V5"/>
<dbReference type="Gene3D" id="3.10.100.10">
    <property type="entry name" value="Mannose-Binding Protein A, subunit A"/>
    <property type="match status" value="1"/>
</dbReference>
<dbReference type="Pfam" id="PF00059">
    <property type="entry name" value="Lectin_C"/>
    <property type="match status" value="1"/>
</dbReference>
<dbReference type="SMART" id="SM00034">
    <property type="entry name" value="CLECT"/>
    <property type="match status" value="1"/>
</dbReference>
<feature type="chain" id="PRO_5041981209" description="C-type lectin domain-containing protein" evidence="1">
    <location>
        <begin position="19"/>
        <end position="184"/>
    </location>
</feature>
<dbReference type="EMBL" id="JAWDGP010001383">
    <property type="protein sequence ID" value="KAK3792241.1"/>
    <property type="molecule type" value="Genomic_DNA"/>
</dbReference>
<evidence type="ECO:0000256" key="1">
    <source>
        <dbReference type="SAM" id="SignalP"/>
    </source>
</evidence>
<dbReference type="PROSITE" id="PS50041">
    <property type="entry name" value="C_TYPE_LECTIN_2"/>
    <property type="match status" value="1"/>
</dbReference>
<dbReference type="CDD" id="cd00037">
    <property type="entry name" value="CLECT"/>
    <property type="match status" value="1"/>
</dbReference>
<organism evidence="3 4">
    <name type="scientific">Elysia crispata</name>
    <name type="common">lettuce slug</name>
    <dbReference type="NCBI Taxonomy" id="231223"/>
    <lineage>
        <taxon>Eukaryota</taxon>
        <taxon>Metazoa</taxon>
        <taxon>Spiralia</taxon>
        <taxon>Lophotrochozoa</taxon>
        <taxon>Mollusca</taxon>
        <taxon>Gastropoda</taxon>
        <taxon>Heterobranchia</taxon>
        <taxon>Euthyneura</taxon>
        <taxon>Panpulmonata</taxon>
        <taxon>Sacoglossa</taxon>
        <taxon>Placobranchoidea</taxon>
        <taxon>Plakobranchidae</taxon>
        <taxon>Elysia</taxon>
    </lineage>
</organism>
<name>A0AAE1E2V5_9GAST</name>
<sequence length="184" mass="20875">MLFSIIGFLVLMVSTASGAYSANKNSCPQNAVLYYGTEYFGIFNSTCFLFKNEDFDLYETAQEKCQKMGGTLAMPKTKDVNDFLLQEMKRIKITTPMWIGMNDKAEEGMYVWEDGTEVKSWGNMNFFNGGPFGDGEDCMALNPADKQWHDYRCSVTGFLSKMGLFKNEKLLSICQYFIADAKQN</sequence>
<accession>A0AAE1E2V5</accession>
<keyword evidence="1" id="KW-0732">Signal</keyword>
<feature type="signal peptide" evidence="1">
    <location>
        <begin position="1"/>
        <end position="18"/>
    </location>
</feature>
<gene>
    <name evidence="3" type="ORF">RRG08_035996</name>
</gene>
<dbReference type="Proteomes" id="UP001283361">
    <property type="component" value="Unassembled WGS sequence"/>
</dbReference>
<proteinExistence type="predicted"/>
<feature type="domain" description="C-type lectin" evidence="2">
    <location>
        <begin position="43"/>
        <end position="154"/>
    </location>
</feature>
<dbReference type="SUPFAM" id="SSF56436">
    <property type="entry name" value="C-type lectin-like"/>
    <property type="match status" value="1"/>
</dbReference>
<evidence type="ECO:0000313" key="3">
    <source>
        <dbReference type="EMBL" id="KAK3792241.1"/>
    </source>
</evidence>
<reference evidence="3" key="1">
    <citation type="journal article" date="2023" name="G3 (Bethesda)">
        <title>A reference genome for the long-term kleptoplast-retaining sea slug Elysia crispata morphotype clarki.</title>
        <authorList>
            <person name="Eastman K.E."/>
            <person name="Pendleton A.L."/>
            <person name="Shaikh M.A."/>
            <person name="Suttiyut T."/>
            <person name="Ogas R."/>
            <person name="Tomko P."/>
            <person name="Gavelis G."/>
            <person name="Widhalm J.R."/>
            <person name="Wisecaver J.H."/>
        </authorList>
    </citation>
    <scope>NUCLEOTIDE SEQUENCE</scope>
    <source>
        <strain evidence="3">ECLA1</strain>
    </source>
</reference>
<dbReference type="InterPro" id="IPR016186">
    <property type="entry name" value="C-type_lectin-like/link_sf"/>
</dbReference>
<evidence type="ECO:0000259" key="2">
    <source>
        <dbReference type="PROSITE" id="PS50041"/>
    </source>
</evidence>
<comment type="caution">
    <text evidence="3">The sequence shown here is derived from an EMBL/GenBank/DDBJ whole genome shotgun (WGS) entry which is preliminary data.</text>
</comment>